<feature type="transmembrane region" description="Helical" evidence="1">
    <location>
        <begin position="322"/>
        <end position="343"/>
    </location>
</feature>
<proteinExistence type="predicted"/>
<feature type="transmembrane region" description="Helical" evidence="1">
    <location>
        <begin position="133"/>
        <end position="164"/>
    </location>
</feature>
<feature type="transmembrane region" description="Helical" evidence="1">
    <location>
        <begin position="391"/>
        <end position="414"/>
    </location>
</feature>
<sequence length="449" mass="48968">MTTNNSPAVHSAAAAPGTQPATGSWRFFVYSAIGIFAFFVPFTVGETNSILLDHLVKWISALLGSATPWVVYAILVAGTVYPFVTGRFRKSPARLAFALLGVAGLVVATMLMFNFGPALVFEDRIGPFLYNKLVIPVGLLVPVGAIFLAFLVSFGLMEFVGVLVQKFMRPVFHTPGRSAIDAVASFVGSYSLGLLVTDRTYKSGGYTAREAAIIAAGFSTASATFMVVIARTLDLMPIWGPYFFTTLIVCFLVSAIIVRIPPLSRIPDDPYPGVELQAEEVVSSNRIQAAWREATKTLNSCPPLWRVLWENLRDGFQMTMQILPGIMSVGFLGLVLAYYTPLFKILGFVFWPVTHLLGLPEPQLAQEALAIGLSELFLPATLVADSGSEMLRFLIAVVSVSQVFFFSSMVPAVLATEIPLKIWHMVVIWFLRVVLSLVLAFPFALVFTS</sequence>
<feature type="transmembrane region" description="Helical" evidence="1">
    <location>
        <begin position="95"/>
        <end position="113"/>
    </location>
</feature>
<feature type="transmembrane region" description="Helical" evidence="1">
    <location>
        <begin position="426"/>
        <end position="447"/>
    </location>
</feature>
<gene>
    <name evidence="3" type="ORF">G7Y31_08380</name>
</gene>
<dbReference type="InterPro" id="IPR011642">
    <property type="entry name" value="Gate_dom"/>
</dbReference>
<dbReference type="RefSeq" id="WP_165010346.1">
    <property type="nucleotide sequence ID" value="NZ_CP064954.1"/>
</dbReference>
<evidence type="ECO:0000259" key="2">
    <source>
        <dbReference type="Pfam" id="PF07670"/>
    </source>
</evidence>
<evidence type="ECO:0000313" key="3">
    <source>
        <dbReference type="EMBL" id="QPK78569.1"/>
    </source>
</evidence>
<dbReference type="Proteomes" id="UP000594681">
    <property type="component" value="Chromosome"/>
</dbReference>
<feature type="transmembrane region" description="Helical" evidence="1">
    <location>
        <begin position="27"/>
        <end position="44"/>
    </location>
</feature>
<keyword evidence="1" id="KW-0472">Membrane</keyword>
<feature type="transmembrane region" description="Helical" evidence="1">
    <location>
        <begin position="56"/>
        <end position="83"/>
    </location>
</feature>
<feature type="transmembrane region" description="Helical" evidence="1">
    <location>
        <begin position="239"/>
        <end position="258"/>
    </location>
</feature>
<protein>
    <submittedName>
        <fullName evidence="3">YjiH family protein</fullName>
    </submittedName>
</protein>
<dbReference type="AlphaFoldDB" id="A0A7T0KDM0"/>
<accession>A0A7T0KDM0</accession>
<feature type="transmembrane region" description="Helical" evidence="1">
    <location>
        <begin position="211"/>
        <end position="233"/>
    </location>
</feature>
<dbReference type="Pfam" id="PF07670">
    <property type="entry name" value="Gate"/>
    <property type="match status" value="1"/>
</dbReference>
<keyword evidence="1" id="KW-0812">Transmembrane</keyword>
<reference evidence="3 4" key="1">
    <citation type="submission" date="2020-11" db="EMBL/GenBank/DDBJ databases">
        <title>Corynebacterium sp. ZJ-599.</title>
        <authorList>
            <person name="Zhou J."/>
        </authorList>
    </citation>
    <scope>NUCLEOTIDE SEQUENCE [LARGE SCALE GENOMIC DNA]</scope>
    <source>
        <strain evidence="3 4">ZJ-599</strain>
    </source>
</reference>
<dbReference type="EMBL" id="CP064954">
    <property type="protein sequence ID" value="QPK78569.1"/>
    <property type="molecule type" value="Genomic_DNA"/>
</dbReference>
<feature type="domain" description="Nucleoside transporter/FeoB GTPase Gate" evidence="2">
    <location>
        <begin position="135"/>
        <end position="233"/>
    </location>
</feature>
<evidence type="ECO:0000313" key="4">
    <source>
        <dbReference type="Proteomes" id="UP000594681"/>
    </source>
</evidence>
<name>A0A7T0KDM0_9CORY</name>
<dbReference type="KEGG" id="cliz:G7Y31_08380"/>
<evidence type="ECO:0000256" key="1">
    <source>
        <dbReference type="SAM" id="Phobius"/>
    </source>
</evidence>
<keyword evidence="1" id="KW-1133">Transmembrane helix</keyword>
<organism evidence="3 4">
    <name type="scientific">Corynebacterium lizhenjunii</name>
    <dbReference type="NCBI Taxonomy" id="2709394"/>
    <lineage>
        <taxon>Bacteria</taxon>
        <taxon>Bacillati</taxon>
        <taxon>Actinomycetota</taxon>
        <taxon>Actinomycetes</taxon>
        <taxon>Mycobacteriales</taxon>
        <taxon>Corynebacteriaceae</taxon>
        <taxon>Corynebacterium</taxon>
    </lineage>
</organism>
<keyword evidence="4" id="KW-1185">Reference proteome</keyword>